<dbReference type="Proteomes" id="UP000043316">
    <property type="component" value="Unassembled WGS sequence"/>
</dbReference>
<accession>A0A0H5LWJ6</accession>
<proteinExistence type="predicted"/>
<dbReference type="AlphaFoldDB" id="A0A0H5LWJ6"/>
<protein>
    <submittedName>
        <fullName evidence="1">Uncharacterized protein</fullName>
    </submittedName>
</protein>
<gene>
    <name evidence="1" type="ORF">ERS008476_02282</name>
</gene>
<evidence type="ECO:0000313" key="2">
    <source>
        <dbReference type="Proteomes" id="UP000043316"/>
    </source>
</evidence>
<dbReference type="EMBL" id="CWJI01000005">
    <property type="protein sequence ID" value="CRY55297.1"/>
    <property type="molecule type" value="Genomic_DNA"/>
</dbReference>
<reference evidence="2" key="1">
    <citation type="submission" date="2015-03" db="EMBL/GenBank/DDBJ databases">
        <authorList>
            <consortium name="Pathogen Informatics"/>
        </authorList>
    </citation>
    <scope>NUCLEOTIDE SEQUENCE [LARGE SCALE GENOMIC DNA]</scope>
    <source>
        <strain evidence="2">R148</strain>
    </source>
</reference>
<sequence length="31" mass="3444">MGGQALAPLLSLKSFEWQVSGIQRITERLTL</sequence>
<evidence type="ECO:0000313" key="1">
    <source>
        <dbReference type="EMBL" id="CRY55297.1"/>
    </source>
</evidence>
<organism evidence="1 2">
    <name type="scientific">Yersinia intermedia</name>
    <dbReference type="NCBI Taxonomy" id="631"/>
    <lineage>
        <taxon>Bacteria</taxon>
        <taxon>Pseudomonadati</taxon>
        <taxon>Pseudomonadota</taxon>
        <taxon>Gammaproteobacteria</taxon>
        <taxon>Enterobacterales</taxon>
        <taxon>Yersiniaceae</taxon>
        <taxon>Yersinia</taxon>
    </lineage>
</organism>
<name>A0A0H5LWJ6_YERIN</name>